<dbReference type="InterPro" id="IPR014917">
    <property type="entry name" value="DUF1800"/>
</dbReference>
<dbReference type="RefSeq" id="WP_044834649.1">
    <property type="nucleotide sequence ID" value="NZ_CP059735.1"/>
</dbReference>
<proteinExistence type="predicted"/>
<dbReference type="Pfam" id="PF08811">
    <property type="entry name" value="DUF1800"/>
    <property type="match status" value="1"/>
</dbReference>
<organism evidence="3 4">
    <name type="scientific">Thalassomonas actiniarum</name>
    <dbReference type="NCBI Taxonomy" id="485447"/>
    <lineage>
        <taxon>Bacteria</taxon>
        <taxon>Pseudomonadati</taxon>
        <taxon>Pseudomonadota</taxon>
        <taxon>Gammaproteobacteria</taxon>
        <taxon>Alteromonadales</taxon>
        <taxon>Colwelliaceae</taxon>
        <taxon>Thalassomonas</taxon>
    </lineage>
</organism>
<sequence length="608" mass="65852">MKRHFSLALALALIVQLSACGGGGDSTDTNTANNTPVVNPDTGNSGSGGSNSGGETGNEGTTGTDPVLTDSGQISRFLTQASFGATDESISAMQGISVSNWLKNEFEKPPSLHSPLIAQYRAVGLLEHVAGMAFWKNALEADDQLRQRMAFALSQILVVSDFGENLLFDVPQSIGYYQDLLTRHAFGNYRELLEAVTYSPAMGFYLTYMGSEKGDPDTGRMPDENYAREILQLFTIGLVELNMDGTVKVDDQGQAIETYNNADITGLARVFTGLNLYEGLDDNGEELTEQLRVAMPMQTFEDSHSGLEKTFLGQTIAANTPAEESISQALDIIFAHPNLAPFISRQLIQRFVTSNPGPAYIERVANAFENGVYRFKDGTSVGTEIRGDLKATLAAVLADNAARQTAAEQGFGKVKEPVLRFSQWARAFAKDNISPEYMFELWDTSSASSLGQHAYRSPSVFNFYRPGYIKPASLTGAAGMTMPELQIINATTLPGYINFISFFIQGDMDSEEYSREYAEFVEVDNINLDPGPATSSFAADYSDEIALADDASALVAHLNTLLAAGSLSTSSSERIITAINAIDTEDKAQRVETAILMIMTSPEFLVQG</sequence>
<protein>
    <submittedName>
        <fullName evidence="3">DUF1800 domain-containing protein</fullName>
    </submittedName>
</protein>
<feature type="compositionally biased region" description="Low complexity" evidence="1">
    <location>
        <begin position="27"/>
        <end position="44"/>
    </location>
</feature>
<dbReference type="AlphaFoldDB" id="A0AAF0C0Z9"/>
<dbReference type="PANTHER" id="PTHR43737:SF1">
    <property type="entry name" value="DUF1501 DOMAIN-CONTAINING PROTEIN"/>
    <property type="match status" value="1"/>
</dbReference>
<name>A0AAF0C0Z9_9GAMM</name>
<keyword evidence="2" id="KW-0732">Signal</keyword>
<feature type="compositionally biased region" description="Gly residues" evidence="1">
    <location>
        <begin position="45"/>
        <end position="57"/>
    </location>
</feature>
<keyword evidence="4" id="KW-1185">Reference proteome</keyword>
<feature type="chain" id="PRO_5042269524" evidence="2">
    <location>
        <begin position="22"/>
        <end position="608"/>
    </location>
</feature>
<dbReference type="EMBL" id="CP059735">
    <property type="protein sequence ID" value="WDD96578.1"/>
    <property type="molecule type" value="Genomic_DNA"/>
</dbReference>
<dbReference type="PANTHER" id="PTHR43737">
    <property type="entry name" value="BLL7424 PROTEIN"/>
    <property type="match status" value="1"/>
</dbReference>
<feature type="signal peptide" evidence="2">
    <location>
        <begin position="1"/>
        <end position="21"/>
    </location>
</feature>
<dbReference type="Proteomes" id="UP000032568">
    <property type="component" value="Chromosome"/>
</dbReference>
<reference evidence="3 4" key="1">
    <citation type="journal article" date="2015" name="Genome Announc.">
        <title>Draft Genome Sequences of Marine Isolates of Thalassomonas viridans and Thalassomonas actiniarum.</title>
        <authorList>
            <person name="Olonade I."/>
            <person name="van Zyl L.J."/>
            <person name="Trindade M."/>
        </authorList>
    </citation>
    <scope>NUCLEOTIDE SEQUENCE [LARGE SCALE GENOMIC DNA]</scope>
    <source>
        <strain evidence="3 4">A5K-106</strain>
    </source>
</reference>
<evidence type="ECO:0000256" key="2">
    <source>
        <dbReference type="SAM" id="SignalP"/>
    </source>
</evidence>
<accession>A0AAF0C0Z9</accession>
<dbReference type="KEGG" id="tact:SG35_014415"/>
<evidence type="ECO:0000313" key="4">
    <source>
        <dbReference type="Proteomes" id="UP000032568"/>
    </source>
</evidence>
<reference evidence="3 4" key="2">
    <citation type="journal article" date="2022" name="Mar. Drugs">
        <title>Bioassay-Guided Fractionation Leads to the Detection of Cholic Acid Generated by the Rare Thalassomonas sp.</title>
        <authorList>
            <person name="Pheiffer F."/>
            <person name="Schneider Y.K."/>
            <person name="Hansen E.H."/>
            <person name="Andersen J.H."/>
            <person name="Isaksson J."/>
            <person name="Busche T."/>
            <person name="R C."/>
            <person name="Kalinowski J."/>
            <person name="Zyl L.V."/>
            <person name="Trindade M."/>
        </authorList>
    </citation>
    <scope>NUCLEOTIDE SEQUENCE [LARGE SCALE GENOMIC DNA]</scope>
    <source>
        <strain evidence="3 4">A5K-106</strain>
    </source>
</reference>
<feature type="region of interest" description="Disordered" evidence="1">
    <location>
        <begin position="27"/>
        <end position="69"/>
    </location>
</feature>
<evidence type="ECO:0000313" key="3">
    <source>
        <dbReference type="EMBL" id="WDD96578.1"/>
    </source>
</evidence>
<evidence type="ECO:0000256" key="1">
    <source>
        <dbReference type="SAM" id="MobiDB-lite"/>
    </source>
</evidence>
<gene>
    <name evidence="3" type="ORF">SG35_014415</name>
</gene>